<dbReference type="InterPro" id="IPR022385">
    <property type="entry name" value="Rhs_assc_core"/>
</dbReference>
<evidence type="ECO:0000313" key="1">
    <source>
        <dbReference type="EMBL" id="AAN69071.1"/>
    </source>
</evidence>
<evidence type="ECO:0000313" key="2">
    <source>
        <dbReference type="Proteomes" id="UP000000556"/>
    </source>
</evidence>
<dbReference type="NCBIfam" id="TIGR03696">
    <property type="entry name" value="Rhs_assc_core"/>
    <property type="match status" value="1"/>
</dbReference>
<accession>Q88H91</accession>
<evidence type="ECO:0008006" key="3">
    <source>
        <dbReference type="Google" id="ProtNLM"/>
    </source>
</evidence>
<dbReference type="Gene3D" id="2.180.10.10">
    <property type="entry name" value="RHS repeat-associated core"/>
    <property type="match status" value="1"/>
</dbReference>
<dbReference type="EMBL" id="AE015451">
    <property type="protein sequence ID" value="AAN69071.1"/>
    <property type="molecule type" value="Genomic_DNA"/>
</dbReference>
<dbReference type="AlphaFoldDB" id="Q88H91"/>
<dbReference type="eggNOG" id="COG3209">
    <property type="taxonomic scope" value="Bacteria"/>
</dbReference>
<dbReference type="BioCyc" id="PPUT160488:G1G01-3704-MONOMER"/>
<keyword evidence="2" id="KW-1185">Reference proteome</keyword>
<dbReference type="KEGG" id="ppu:PP_3469"/>
<reference evidence="1 2" key="2">
    <citation type="journal article" date="2016" name="Environ. Microbiol.">
        <title>The revisited genome of Pseudomonas putida KT2440 enlightens its value as a robust metabolic chassis.</title>
        <authorList>
            <person name="Belda E."/>
            <person name="van Heck R.G."/>
            <person name="Lopez-Sanchez M.J."/>
            <person name="Cruveiller S."/>
            <person name="Barbe V."/>
            <person name="Fraser C."/>
            <person name="Klenk H.P."/>
            <person name="Petersen J."/>
            <person name="Morgat A."/>
            <person name="Nikel P.I."/>
            <person name="Vallenet D."/>
            <person name="Rouy Z."/>
            <person name="Sekowska A."/>
            <person name="Martins Dos Santos V.A."/>
            <person name="de Lorenzo V."/>
            <person name="Danchin A."/>
            <person name="Medigue C."/>
        </authorList>
    </citation>
    <scope>NUCLEOTIDE SEQUENCE [LARGE SCALE GENOMIC DNA]</scope>
    <source>
        <strain evidence="2">ATCC 47054 / DSM 6125 / CFBP 8728 / NCIMB 11950 / KT2440</strain>
    </source>
</reference>
<dbReference type="HOGENOM" id="CLU_862958_0_0_6"/>
<sequence length="322" mass="35866">MTSPQHLRHFYMHTHLHSVLTSAASATFFRDSSVVLAELLCEANQTATTLVGSDMARSPITRSTENTSLPQAYTSYGYEQPPEPTLKLTGFTGQPRSVSAHLYLMGSGRRAYNTALMRFCSPDYLSPFSKGGINAYVYCNNDPTNYSDQSGRVRTPHLGTAHASAPLKQIAPRSKAMHKTRPTTNHVEFELVEELISKQHDSDATILEKAGSGAVTDMQLTNDQINSAFQPYTPKTGPQLFINKKHHPNITTTEIDALRHHNQNTSEAISNNILNHWLTARTLSLRTVTFLTDEGIPLKEAVKIDGRLKNRLQAIRKNLRPR</sequence>
<reference evidence="1 2" key="1">
    <citation type="journal article" date="2002" name="Environ. Microbiol.">
        <title>Complete genome sequence and comparative analysis of the metabolically versatile Pseudomonas putida KT2440.</title>
        <authorList>
            <person name="Nelson K.E."/>
            <person name="Weinel C."/>
            <person name="Paulsen I.T."/>
            <person name="Dodson R.J."/>
            <person name="Hilbert H."/>
            <person name="Martins dos Santos V.A."/>
            <person name="Fouts D.E."/>
            <person name="Gill S.R."/>
            <person name="Pop M."/>
            <person name="Holmes M."/>
            <person name="Brinkac L."/>
            <person name="Beanan M."/>
            <person name="DeBoy R.T."/>
            <person name="Daugherty S."/>
            <person name="Kolonay J."/>
            <person name="Madupu R."/>
            <person name="Nelson W."/>
            <person name="White O."/>
            <person name="Peterson J."/>
            <person name="Khouri H."/>
            <person name="Hance I."/>
            <person name="Chris Lee P."/>
            <person name="Holtzapple E."/>
            <person name="Scanlan D."/>
            <person name="Tran K."/>
            <person name="Moazzez A."/>
            <person name="Utterback T."/>
            <person name="Rizzo M."/>
            <person name="Lee K."/>
            <person name="Kosack D."/>
            <person name="Moestl D."/>
            <person name="Wedler H."/>
            <person name="Lauber J."/>
            <person name="Stjepandic D."/>
            <person name="Hoheisel J."/>
            <person name="Straetz M."/>
            <person name="Heim S."/>
            <person name="Kiewitz C."/>
            <person name="Eisen J.A."/>
            <person name="Timmis K.N."/>
            <person name="Dusterhoft A."/>
            <person name="Tummler B."/>
            <person name="Fraser C.M."/>
        </authorList>
    </citation>
    <scope>NUCLEOTIDE SEQUENCE [LARGE SCALE GENOMIC DNA]</scope>
    <source>
        <strain evidence="2">ATCC 47054 / DSM 6125 / CFBP 8728 / NCIMB 11950 / KT2440</strain>
    </source>
</reference>
<dbReference type="PaxDb" id="160488-PP_3469"/>
<dbReference type="OrthoDB" id="7033486at2"/>
<protein>
    <recommendedName>
        <fullName evidence="3">RHS repeat-associated core domain-containing protein</fullName>
    </recommendedName>
</protein>
<dbReference type="Proteomes" id="UP000000556">
    <property type="component" value="Chromosome"/>
</dbReference>
<proteinExistence type="predicted"/>
<name>Q88H91_PSEPK</name>
<organism evidence="1 2">
    <name type="scientific">Pseudomonas putida (strain ATCC 47054 / DSM 6125 / CFBP 8728 / NCIMB 11950 / KT2440)</name>
    <dbReference type="NCBI Taxonomy" id="160488"/>
    <lineage>
        <taxon>Bacteria</taxon>
        <taxon>Pseudomonadati</taxon>
        <taxon>Pseudomonadota</taxon>
        <taxon>Gammaproteobacteria</taxon>
        <taxon>Pseudomonadales</taxon>
        <taxon>Pseudomonadaceae</taxon>
        <taxon>Pseudomonas</taxon>
    </lineage>
</organism>
<gene>
    <name evidence="1" type="ordered locus">PP_3469</name>
</gene>